<name>A0AAV5HUI9_9ROSI</name>
<dbReference type="AlphaFoldDB" id="A0AAV5HUI9"/>
<keyword evidence="2" id="KW-1185">Reference proteome</keyword>
<reference evidence="1 2" key="1">
    <citation type="journal article" date="2021" name="Commun. Biol.">
        <title>The genome of Shorea leprosula (Dipterocarpaceae) highlights the ecological relevance of drought in aseasonal tropical rainforests.</title>
        <authorList>
            <person name="Ng K.K.S."/>
            <person name="Kobayashi M.J."/>
            <person name="Fawcett J.A."/>
            <person name="Hatakeyama M."/>
            <person name="Paape T."/>
            <person name="Ng C.H."/>
            <person name="Ang C.C."/>
            <person name="Tnah L.H."/>
            <person name="Lee C.T."/>
            <person name="Nishiyama T."/>
            <person name="Sese J."/>
            <person name="O'Brien M.J."/>
            <person name="Copetti D."/>
            <person name="Mohd Noor M.I."/>
            <person name="Ong R.C."/>
            <person name="Putra M."/>
            <person name="Sireger I.Z."/>
            <person name="Indrioko S."/>
            <person name="Kosugi Y."/>
            <person name="Izuno A."/>
            <person name="Isagi Y."/>
            <person name="Lee S.L."/>
            <person name="Shimizu K.K."/>
        </authorList>
    </citation>
    <scope>NUCLEOTIDE SEQUENCE [LARGE SCALE GENOMIC DNA]</scope>
    <source>
        <strain evidence="1">214</strain>
    </source>
</reference>
<comment type="caution">
    <text evidence="1">The sequence shown here is derived from an EMBL/GenBank/DDBJ whole genome shotgun (WGS) entry which is preliminary data.</text>
</comment>
<evidence type="ECO:0000313" key="2">
    <source>
        <dbReference type="Proteomes" id="UP001054252"/>
    </source>
</evidence>
<accession>A0AAV5HUI9</accession>
<gene>
    <name evidence="1" type="ORF">SLEP1_g4903</name>
</gene>
<protein>
    <submittedName>
        <fullName evidence="1">Uncharacterized protein</fullName>
    </submittedName>
</protein>
<sequence length="37" mass="3988">MVLSRYSHDFRSPLVVGVTLAFLIPASGCNASIPDPR</sequence>
<evidence type="ECO:0000313" key="1">
    <source>
        <dbReference type="EMBL" id="GKU90971.1"/>
    </source>
</evidence>
<organism evidence="1 2">
    <name type="scientific">Rubroshorea leprosula</name>
    <dbReference type="NCBI Taxonomy" id="152421"/>
    <lineage>
        <taxon>Eukaryota</taxon>
        <taxon>Viridiplantae</taxon>
        <taxon>Streptophyta</taxon>
        <taxon>Embryophyta</taxon>
        <taxon>Tracheophyta</taxon>
        <taxon>Spermatophyta</taxon>
        <taxon>Magnoliopsida</taxon>
        <taxon>eudicotyledons</taxon>
        <taxon>Gunneridae</taxon>
        <taxon>Pentapetalae</taxon>
        <taxon>rosids</taxon>
        <taxon>malvids</taxon>
        <taxon>Malvales</taxon>
        <taxon>Dipterocarpaceae</taxon>
        <taxon>Rubroshorea</taxon>
    </lineage>
</organism>
<dbReference type="EMBL" id="BPVZ01000004">
    <property type="protein sequence ID" value="GKU90971.1"/>
    <property type="molecule type" value="Genomic_DNA"/>
</dbReference>
<proteinExistence type="predicted"/>
<dbReference type="Proteomes" id="UP001054252">
    <property type="component" value="Unassembled WGS sequence"/>
</dbReference>